<evidence type="ECO:0000313" key="1">
    <source>
        <dbReference type="EMBL" id="SBW12700.1"/>
    </source>
</evidence>
<proteinExistence type="predicted"/>
<name>A0A212KM29_9PROT</name>
<gene>
    <name evidence="1" type="ORF">KL86APRO_30191</name>
</gene>
<reference evidence="1" key="1">
    <citation type="submission" date="2016-04" db="EMBL/GenBank/DDBJ databases">
        <authorList>
            <person name="Evans L.H."/>
            <person name="Alamgir A."/>
            <person name="Owens N."/>
            <person name="Weber N.D."/>
            <person name="Virtaneva K."/>
            <person name="Barbian K."/>
            <person name="Babar A."/>
            <person name="Rosenke K."/>
        </authorList>
    </citation>
    <scope>NUCLEOTIDE SEQUENCE</scope>
    <source>
        <strain evidence="1">86</strain>
    </source>
</reference>
<dbReference type="AlphaFoldDB" id="A0A212KM29"/>
<sequence length="62" mass="7266">MEKQMTPEQQEWEEDRLDYARIIGTNARIVVPDERNRLTLRRLLKKIGPALRGFFLGRGVPS</sequence>
<protein>
    <submittedName>
        <fullName evidence="1">Uncharacterized protein</fullName>
    </submittedName>
</protein>
<organism evidence="1">
    <name type="scientific">uncultured Alphaproteobacteria bacterium</name>
    <dbReference type="NCBI Taxonomy" id="91750"/>
    <lineage>
        <taxon>Bacteria</taxon>
        <taxon>Pseudomonadati</taxon>
        <taxon>Pseudomonadota</taxon>
        <taxon>Alphaproteobacteria</taxon>
        <taxon>environmental samples</taxon>
    </lineage>
</organism>
<accession>A0A212KM29</accession>
<dbReference type="EMBL" id="FLUO01000003">
    <property type="protein sequence ID" value="SBW12700.1"/>
    <property type="molecule type" value="Genomic_DNA"/>
</dbReference>